<dbReference type="InterPro" id="IPR019417">
    <property type="entry name" value="DUF2415"/>
</dbReference>
<reference evidence="3 4" key="1">
    <citation type="submission" date="2016-05" db="EMBL/GenBank/DDBJ databases">
        <title>A degradative enzymes factory behind the ericoid mycorrhizal symbiosis.</title>
        <authorList>
            <consortium name="DOE Joint Genome Institute"/>
            <person name="Martino E."/>
            <person name="Morin E."/>
            <person name="Grelet G."/>
            <person name="Kuo A."/>
            <person name="Kohler A."/>
            <person name="Daghino S."/>
            <person name="Barry K."/>
            <person name="Choi C."/>
            <person name="Cichocki N."/>
            <person name="Clum A."/>
            <person name="Copeland A."/>
            <person name="Hainaut M."/>
            <person name="Haridas S."/>
            <person name="Labutti K."/>
            <person name="Lindquist E."/>
            <person name="Lipzen A."/>
            <person name="Khouja H.-R."/>
            <person name="Murat C."/>
            <person name="Ohm R."/>
            <person name="Olson A."/>
            <person name="Spatafora J."/>
            <person name="Veneault-Fourrey C."/>
            <person name="Henrissat B."/>
            <person name="Grigoriev I."/>
            <person name="Martin F."/>
            <person name="Perotto S."/>
        </authorList>
    </citation>
    <scope>NUCLEOTIDE SEQUENCE [LARGE SCALE GENOMIC DNA]</scope>
    <source>
        <strain evidence="3 4">UAMH 7357</strain>
    </source>
</reference>
<evidence type="ECO:0000256" key="1">
    <source>
        <dbReference type="SAM" id="MobiDB-lite"/>
    </source>
</evidence>
<evidence type="ECO:0000313" key="3">
    <source>
        <dbReference type="EMBL" id="PMD23119.1"/>
    </source>
</evidence>
<proteinExistence type="predicted"/>
<evidence type="ECO:0000259" key="2">
    <source>
        <dbReference type="Pfam" id="PF10313"/>
    </source>
</evidence>
<keyword evidence="4" id="KW-1185">Reference proteome</keyword>
<gene>
    <name evidence="3" type="ORF">NA56DRAFT_644044</name>
</gene>
<sequence>MAVKEESLHHVTQDLILPKPRKYYRTPINHEHWQLRSLVSSPEKNTIYFPSGSNVIAVNTKTREREVVANLSFKPRCLTASKEWLCCGGDKGNYTAICLDDSKVNLDIPSESDPDARLPLDLDVPRRPIPIEGASAPRRSRGHRPVVADVIKVGTELVNCITLWFPGKDACGVAHKVPVAVVANNDCTVSILNVRTSEALETLSMPDFVNRSVLSPDGRLLATICDDPFLYIHERKQRSESKKDRSGRKLGPDHEWSLAGRVQLQGQHQGDKSSMRGSFAASFSRSGKYLAVATQYGLISVFDVESLPDPNSLLVVFTSSRPGGEQGAIRSMEFSPGPFDLLAWTEASGRAGVADVRTLFLSRQRLDIDSHASGVERIMLSDRAGESITDPRLRSFRTDSLSTPDYLGLGLERRQLRHLTREMLDRHQAPLTAEELEVLQAHRVARRQRDAANAAREAREALAEASATLRLGSWADGQRSNTASTSAADGEESGSIERRVPTGDLPAALREFVNPDRTAASIRTFINERNRENERRNRSSMILAAAENAIEQETLGASSSRSNNETSSDLEHLTLTPPRLQAFGSDSSNNPWAEIDALYRSRYADPPLNRTTRLRIELEDEDRRDFAQRLRQPWRPLDDHSESGDRQESDVSLRDILLHPNETMGISWSADGRILYIGAKEGIHEFHVNLAGRRIFPSLVLR</sequence>
<dbReference type="PANTHER" id="PTHR43991:SF9">
    <property type="entry name" value="DUF2415 DOMAIN-CONTAINING PROTEIN"/>
    <property type="match status" value="1"/>
</dbReference>
<feature type="domain" description="DUF2415" evidence="2">
    <location>
        <begin position="327"/>
        <end position="364"/>
    </location>
</feature>
<dbReference type="AlphaFoldDB" id="A0A2J6QA27"/>
<dbReference type="Pfam" id="PF10313">
    <property type="entry name" value="DUF2415"/>
    <property type="match status" value="1"/>
</dbReference>
<accession>A0A2J6QA27</accession>
<dbReference type="Proteomes" id="UP000235672">
    <property type="component" value="Unassembled WGS sequence"/>
</dbReference>
<dbReference type="Gene3D" id="2.130.10.10">
    <property type="entry name" value="YVTN repeat-like/Quinoprotein amine dehydrogenase"/>
    <property type="match status" value="2"/>
</dbReference>
<evidence type="ECO:0000313" key="4">
    <source>
        <dbReference type="Proteomes" id="UP000235672"/>
    </source>
</evidence>
<dbReference type="SUPFAM" id="SSF50978">
    <property type="entry name" value="WD40 repeat-like"/>
    <property type="match status" value="1"/>
</dbReference>
<feature type="region of interest" description="Disordered" evidence="1">
    <location>
        <begin position="473"/>
        <end position="512"/>
    </location>
</feature>
<feature type="compositionally biased region" description="Polar residues" evidence="1">
    <location>
        <begin position="478"/>
        <end position="487"/>
    </location>
</feature>
<dbReference type="OrthoDB" id="64353at2759"/>
<dbReference type="STRING" id="1745343.A0A2J6QA27"/>
<dbReference type="EMBL" id="KZ613475">
    <property type="protein sequence ID" value="PMD23119.1"/>
    <property type="molecule type" value="Genomic_DNA"/>
</dbReference>
<dbReference type="InterPro" id="IPR036322">
    <property type="entry name" value="WD40_repeat_dom_sf"/>
</dbReference>
<organism evidence="3 4">
    <name type="scientific">Hyaloscypha hepaticicola</name>
    <dbReference type="NCBI Taxonomy" id="2082293"/>
    <lineage>
        <taxon>Eukaryota</taxon>
        <taxon>Fungi</taxon>
        <taxon>Dikarya</taxon>
        <taxon>Ascomycota</taxon>
        <taxon>Pezizomycotina</taxon>
        <taxon>Leotiomycetes</taxon>
        <taxon>Helotiales</taxon>
        <taxon>Hyaloscyphaceae</taxon>
        <taxon>Hyaloscypha</taxon>
    </lineage>
</organism>
<name>A0A2J6QA27_9HELO</name>
<dbReference type="PANTHER" id="PTHR43991">
    <property type="entry name" value="WD REPEAT PROTEIN (AFU_ORTHOLOGUE AFUA_8G05640)-RELATED"/>
    <property type="match status" value="1"/>
</dbReference>
<dbReference type="InterPro" id="IPR015943">
    <property type="entry name" value="WD40/YVTN_repeat-like_dom_sf"/>
</dbReference>
<protein>
    <recommendedName>
        <fullName evidence="2">DUF2415 domain-containing protein</fullName>
    </recommendedName>
</protein>